<dbReference type="GO" id="GO:0046872">
    <property type="term" value="F:metal ion binding"/>
    <property type="evidence" value="ECO:0007669"/>
    <property type="project" value="UniProtKB-KW"/>
</dbReference>
<dbReference type="GO" id="GO:0003677">
    <property type="term" value="F:DNA binding"/>
    <property type="evidence" value="ECO:0007669"/>
    <property type="project" value="UniProtKB-KW"/>
</dbReference>
<evidence type="ECO:0000256" key="15">
    <source>
        <dbReference type="PIRSR" id="PIRSR000977-2"/>
    </source>
</evidence>
<dbReference type="PIRSF" id="PIRSF000977">
    <property type="entry name" value="Exodeoxyribonuclease_I"/>
    <property type="match status" value="1"/>
</dbReference>
<dbReference type="NCBIfam" id="NF008746">
    <property type="entry name" value="PRK11779.1"/>
    <property type="match status" value="1"/>
</dbReference>
<evidence type="ECO:0000256" key="7">
    <source>
        <dbReference type="ARBA" id="ARBA00022801"/>
    </source>
</evidence>
<dbReference type="GO" id="GO:0000175">
    <property type="term" value="F:3'-5'-RNA exonuclease activity"/>
    <property type="evidence" value="ECO:0007669"/>
    <property type="project" value="InterPro"/>
</dbReference>
<feature type="domain" description="ExoI C-terminal" evidence="17">
    <location>
        <begin position="351"/>
        <end position="471"/>
    </location>
</feature>
<reference evidence="18 19" key="1">
    <citation type="submission" date="2018-10" db="EMBL/GenBank/DDBJ databases">
        <title>Pseudomonas leptonychotis sp. nov., isolated from Weddell seals in Antarctica.</title>
        <authorList>
            <person name="Novakova D."/>
            <person name="Svec P."/>
            <person name="Kralova S."/>
            <person name="Kristofova L."/>
            <person name="Zeman M."/>
            <person name="Pantucek R."/>
            <person name="Maslanova I."/>
            <person name="Sedlacek I."/>
        </authorList>
    </citation>
    <scope>NUCLEOTIDE SEQUENCE [LARGE SCALE GENOMIC DNA]</scope>
    <source>
        <strain evidence="18 19">CCM 8849</strain>
    </source>
</reference>
<dbReference type="AlphaFoldDB" id="A0A4T2A3J8"/>
<dbReference type="Gene3D" id="3.30.1520.20">
    <property type="entry name" value="Exonuclease ExoI, domain 2"/>
    <property type="match status" value="1"/>
</dbReference>
<dbReference type="InterPro" id="IPR023607">
    <property type="entry name" value="Exodeoxyribonuclease_I"/>
</dbReference>
<keyword evidence="4 13" id="KW-0540">Nuclease</keyword>
<dbReference type="Gene3D" id="3.30.420.10">
    <property type="entry name" value="Ribonuclease H-like superfamily/Ribonuclease H"/>
    <property type="match status" value="1"/>
</dbReference>
<evidence type="ECO:0000256" key="12">
    <source>
        <dbReference type="ARBA" id="ARBA00046792"/>
    </source>
</evidence>
<dbReference type="PROSITE" id="PS51785">
    <property type="entry name" value="EXOI_C"/>
    <property type="match status" value="1"/>
</dbReference>
<keyword evidence="19" id="KW-1185">Reference proteome</keyword>
<dbReference type="EC" id="3.1.11.1" evidence="2 13"/>
<comment type="cofactor">
    <cofactor evidence="15">
        <name>Mg(2+)</name>
        <dbReference type="ChEBI" id="CHEBI:18420"/>
    </cofactor>
    <text evidence="15">Binds 2 Mg(2+) ions per monomer.</text>
</comment>
<organism evidence="18 19">
    <name type="scientific">Pseudomonas leptonychotis</name>
    <dbReference type="NCBI Taxonomy" id="2448482"/>
    <lineage>
        <taxon>Bacteria</taxon>
        <taxon>Pseudomonadati</taxon>
        <taxon>Pseudomonadota</taxon>
        <taxon>Gammaproteobacteria</taxon>
        <taxon>Pseudomonadales</taxon>
        <taxon>Pseudomonadaceae</taxon>
        <taxon>Pseudomonas</taxon>
    </lineage>
</organism>
<evidence type="ECO:0000313" key="19">
    <source>
        <dbReference type="Proteomes" id="UP000307541"/>
    </source>
</evidence>
<evidence type="ECO:0000256" key="6">
    <source>
        <dbReference type="ARBA" id="ARBA00022763"/>
    </source>
</evidence>
<comment type="subunit">
    <text evidence="12">Monomer. Interacts with ssb (via C-terminus); this interaction stimulates the exonuclease activity by recruiting the enzyme to its substrate.</text>
</comment>
<dbReference type="GO" id="GO:0008310">
    <property type="term" value="F:single-stranded DNA 3'-5' DNA exonuclease activity"/>
    <property type="evidence" value="ECO:0007669"/>
    <property type="project" value="UniProtKB-EC"/>
</dbReference>
<dbReference type="InterPro" id="IPR013620">
    <property type="entry name" value="Exonuc_1_SH3"/>
</dbReference>
<evidence type="ECO:0000256" key="1">
    <source>
        <dbReference type="ARBA" id="ARBA00000563"/>
    </source>
</evidence>
<dbReference type="InterPro" id="IPR012337">
    <property type="entry name" value="RNaseH-like_sf"/>
</dbReference>
<evidence type="ECO:0000256" key="9">
    <source>
        <dbReference type="ARBA" id="ARBA00022842"/>
    </source>
</evidence>
<evidence type="ECO:0000256" key="4">
    <source>
        <dbReference type="ARBA" id="ARBA00022722"/>
    </source>
</evidence>
<evidence type="ECO:0000259" key="16">
    <source>
        <dbReference type="PROSITE" id="PS51784"/>
    </source>
</evidence>
<dbReference type="PANTHER" id="PTHR11046:SF11">
    <property type="entry name" value="EXODEOXYRIBONUCLEASE I"/>
    <property type="match status" value="1"/>
</dbReference>
<dbReference type="Pfam" id="PF00929">
    <property type="entry name" value="RNase_T"/>
    <property type="match status" value="1"/>
</dbReference>
<dbReference type="Pfam" id="PF08411">
    <property type="entry name" value="ExoI_SH3"/>
    <property type="match status" value="1"/>
</dbReference>
<accession>A0A4T2A3J8</accession>
<dbReference type="Gene3D" id="1.10.287.1240">
    <property type="match status" value="1"/>
</dbReference>
<protein>
    <recommendedName>
        <fullName evidence="3 13">Exodeoxyribonuclease I</fullName>
        <ecNumber evidence="2 13">3.1.11.1</ecNumber>
    </recommendedName>
</protein>
<dbReference type="FunFam" id="1.20.1280.70:FF:000001">
    <property type="entry name" value="Exodeoxyribonuclease I"/>
    <property type="match status" value="1"/>
</dbReference>
<proteinExistence type="predicted"/>
<dbReference type="InterPro" id="IPR022894">
    <property type="entry name" value="Oligoribonuclease"/>
</dbReference>
<feature type="binding site" evidence="15">
    <location>
        <position position="9"/>
    </location>
    <ligand>
        <name>Mg(2+)</name>
        <dbReference type="ChEBI" id="CHEBI:18420"/>
        <label>1</label>
    </ligand>
</feature>
<evidence type="ECO:0000256" key="10">
    <source>
        <dbReference type="ARBA" id="ARBA00023125"/>
    </source>
</evidence>
<feature type="binding site" evidence="15">
    <location>
        <position position="11"/>
    </location>
    <ligand>
        <name>Mg(2+)</name>
        <dbReference type="ChEBI" id="CHEBI:18420"/>
        <label>2</label>
    </ligand>
</feature>
<evidence type="ECO:0000256" key="3">
    <source>
        <dbReference type="ARBA" id="ARBA00019900"/>
    </source>
</evidence>
<name>A0A4T2A3J8_9PSED</name>
<evidence type="ECO:0000259" key="17">
    <source>
        <dbReference type="PROSITE" id="PS51785"/>
    </source>
</evidence>
<evidence type="ECO:0000256" key="5">
    <source>
        <dbReference type="ARBA" id="ARBA00022723"/>
    </source>
</evidence>
<dbReference type="Gene3D" id="1.20.1280.70">
    <property type="entry name" value="Exonuclease ExoI, domain 3"/>
    <property type="match status" value="1"/>
</dbReference>
<dbReference type="PANTHER" id="PTHR11046">
    <property type="entry name" value="OLIGORIBONUCLEASE, MITOCHONDRIAL"/>
    <property type="match status" value="1"/>
</dbReference>
<comment type="catalytic activity">
    <reaction evidence="1 13">
        <text>Exonucleolytic cleavage in the 3'- to 5'-direction to yield nucleoside 5'-phosphates.</text>
        <dbReference type="EC" id="3.1.11.1"/>
    </reaction>
</comment>
<feature type="binding site" evidence="14">
    <location>
        <position position="158"/>
    </location>
    <ligand>
        <name>substrate</name>
    </ligand>
</feature>
<dbReference type="EMBL" id="RFLV01000001">
    <property type="protein sequence ID" value="TIH09666.1"/>
    <property type="molecule type" value="Genomic_DNA"/>
</dbReference>
<dbReference type="CDD" id="cd06138">
    <property type="entry name" value="ExoI_N"/>
    <property type="match status" value="1"/>
</dbReference>
<dbReference type="InterPro" id="IPR036397">
    <property type="entry name" value="RNaseH_sf"/>
</dbReference>
<dbReference type="InterPro" id="IPR058561">
    <property type="entry name" value="Exonuc_1_C"/>
</dbReference>
<evidence type="ECO:0000256" key="14">
    <source>
        <dbReference type="PIRSR" id="PIRSR000977-1"/>
    </source>
</evidence>
<keyword evidence="11 13" id="KW-0234">DNA repair</keyword>
<sequence>MTSSLFWYDYETTGINPRCDRPLQVAGIRTDEQLNEIAEPLNIYCQPSDDILPHPAACLVTGITPGKLAQHGLGEAEFISRVHAELSQPGTCGVGYNSLRFDDEVTRYSLYRNFFDPYAREWQGGNSRWDLIDLVRTAYALRPEGIVWPEEEGRVTLKLERLTAANGIEHGQAHDALSDVRATIALARLLRNKQRKLYDYLYQLRSKQRVQEQIRLLQPLVHISGRYAGARHYLAVVLPLAWHPRNRNALIVCDLQADISPLLNESAETLRTRLYTRRDQLAAGELPVSLKLLHINRCPVVAPMNVLRAEDIQRLQLNVPAYQAQAEQLRGSPGLWQDKLAQVYAEEPFAANQDPEQQLYDGFMGDRDRRLCEQVRRAEPQRLAEAAWPFDDGRLPELLFRYRARNFAATLSAEEQQRWWVFCQQRLSKPEYGAPNTLEQFSQALAAVLPDVSAEQQAILLEWRDYAEQLRQRYAL</sequence>
<dbReference type="Pfam" id="PF26016">
    <property type="entry name" value="ExoI_C"/>
    <property type="match status" value="1"/>
</dbReference>
<evidence type="ECO:0000256" key="2">
    <source>
        <dbReference type="ARBA" id="ARBA00012108"/>
    </source>
</evidence>
<dbReference type="FunFam" id="3.30.420.10:FF:000033">
    <property type="entry name" value="Exodeoxyribonuclease I"/>
    <property type="match status" value="1"/>
</dbReference>
<dbReference type="SUPFAM" id="SSF53098">
    <property type="entry name" value="Ribonuclease H-like"/>
    <property type="match status" value="1"/>
</dbReference>
<dbReference type="RefSeq" id="WP_136662966.1">
    <property type="nucleotide sequence ID" value="NZ_RFLV01000001.1"/>
</dbReference>
<dbReference type="GO" id="GO:0006281">
    <property type="term" value="P:DNA repair"/>
    <property type="evidence" value="ECO:0007669"/>
    <property type="project" value="UniProtKB-KW"/>
</dbReference>
<dbReference type="InterPro" id="IPR013520">
    <property type="entry name" value="Ribonucl_H"/>
</dbReference>
<evidence type="ECO:0000256" key="11">
    <source>
        <dbReference type="ARBA" id="ARBA00023204"/>
    </source>
</evidence>
<keyword evidence="8 13" id="KW-0269">Exonuclease</keyword>
<dbReference type="InterPro" id="IPR038649">
    <property type="entry name" value="EXOI_SH3_sf"/>
</dbReference>
<keyword evidence="9 15" id="KW-0460">Magnesium</keyword>
<dbReference type="PROSITE" id="PS51784">
    <property type="entry name" value="EXOI_SH3"/>
    <property type="match status" value="1"/>
</dbReference>
<gene>
    <name evidence="18" type="ORF">D8779_02915</name>
</gene>
<evidence type="ECO:0000256" key="13">
    <source>
        <dbReference type="PIRNR" id="PIRNR000977"/>
    </source>
</evidence>
<evidence type="ECO:0000256" key="8">
    <source>
        <dbReference type="ARBA" id="ARBA00022839"/>
    </source>
</evidence>
<keyword evidence="7 13" id="KW-0378">Hydrolase</keyword>
<keyword evidence="5 15" id="KW-0479">Metal-binding</keyword>
<dbReference type="SMART" id="SM00479">
    <property type="entry name" value="EXOIII"/>
    <property type="match status" value="1"/>
</dbReference>
<dbReference type="FunFam" id="3.30.1520.20:FF:000001">
    <property type="entry name" value="Exodeoxyribonuclease I"/>
    <property type="match status" value="1"/>
</dbReference>
<dbReference type="Proteomes" id="UP000307541">
    <property type="component" value="Unassembled WGS sequence"/>
</dbReference>
<dbReference type="OrthoDB" id="9763470at2"/>
<feature type="binding site" evidence="15">
    <location>
        <position position="179"/>
    </location>
    <ligand>
        <name>Mg(2+)</name>
        <dbReference type="ChEBI" id="CHEBI:18420"/>
        <label>2</label>
    </ligand>
</feature>
<keyword evidence="6 13" id="KW-0227">DNA damage</keyword>
<feature type="binding site" evidence="14">
    <location>
        <position position="11"/>
    </location>
    <ligand>
        <name>substrate</name>
    </ligand>
</feature>
<keyword evidence="10" id="KW-0238">DNA-binding</keyword>
<evidence type="ECO:0000313" key="18">
    <source>
        <dbReference type="EMBL" id="TIH09666.1"/>
    </source>
</evidence>
<dbReference type="InterPro" id="IPR034747">
    <property type="entry name" value="EXOI_SH3"/>
</dbReference>
<feature type="domain" description="ExoI SH3-like" evidence="16">
    <location>
        <begin position="195"/>
        <end position="348"/>
    </location>
</feature>
<comment type="caution">
    <text evidence="18">The sequence shown here is derived from an EMBL/GenBank/DDBJ whole genome shotgun (WGS) entry which is preliminary data.</text>
</comment>